<dbReference type="InterPro" id="IPR004752">
    <property type="entry name" value="AmpG_permease/AT-1"/>
</dbReference>
<dbReference type="InterPro" id="IPR011701">
    <property type="entry name" value="MFS"/>
</dbReference>
<feature type="transmembrane region" description="Helical" evidence="6">
    <location>
        <begin position="372"/>
        <end position="395"/>
    </location>
</feature>
<feature type="transmembrane region" description="Helical" evidence="6">
    <location>
        <begin position="42"/>
        <end position="60"/>
    </location>
</feature>
<reference evidence="7 8" key="1">
    <citation type="submission" date="2018-03" db="EMBL/GenBank/DDBJ databases">
        <title>Draft Genome Sequences of the Obligatory Marine Myxobacteria Enhygromyxa salina SWB007.</title>
        <authorList>
            <person name="Poehlein A."/>
            <person name="Moghaddam J.A."/>
            <person name="Harms H."/>
            <person name="Alanjari M."/>
            <person name="Koenig G.M."/>
            <person name="Daniel R."/>
            <person name="Schaeberle T.F."/>
        </authorList>
    </citation>
    <scope>NUCLEOTIDE SEQUENCE [LARGE SCALE GENOMIC DNA]</scope>
    <source>
        <strain evidence="7 8">SWB007</strain>
    </source>
</reference>
<feature type="transmembrane region" description="Helical" evidence="6">
    <location>
        <begin position="285"/>
        <end position="307"/>
    </location>
</feature>
<keyword evidence="4 6" id="KW-1133">Transmembrane helix</keyword>
<dbReference type="GO" id="GO:0016020">
    <property type="term" value="C:membrane"/>
    <property type="evidence" value="ECO:0007669"/>
    <property type="project" value="UniProtKB-SubCell"/>
</dbReference>
<gene>
    <name evidence="7" type="ORF">ENSA7_03340</name>
</gene>
<keyword evidence="5 6" id="KW-0472">Membrane</keyword>
<name>A0A2S9YXY1_9BACT</name>
<feature type="transmembrane region" description="Helical" evidence="6">
    <location>
        <begin position="159"/>
        <end position="192"/>
    </location>
</feature>
<feature type="transmembrane region" description="Helical" evidence="6">
    <location>
        <begin position="348"/>
        <end position="366"/>
    </location>
</feature>
<dbReference type="InterPro" id="IPR036259">
    <property type="entry name" value="MFS_trans_sf"/>
</dbReference>
<comment type="subcellular location">
    <subcellularLocation>
        <location evidence="1">Membrane</location>
        <topology evidence="1">Multi-pass membrane protein</topology>
    </subcellularLocation>
</comment>
<dbReference type="RefSeq" id="WP_106087433.1">
    <property type="nucleotide sequence ID" value="NZ_PVNL01000007.1"/>
</dbReference>
<dbReference type="Pfam" id="PF07690">
    <property type="entry name" value="MFS_1"/>
    <property type="match status" value="1"/>
</dbReference>
<feature type="transmembrane region" description="Helical" evidence="6">
    <location>
        <begin position="213"/>
        <end position="234"/>
    </location>
</feature>
<dbReference type="OrthoDB" id="9787815at2"/>
<keyword evidence="3 6" id="KW-0812">Transmembrane</keyword>
<accession>A0A2S9YXY1</accession>
<evidence type="ECO:0000256" key="3">
    <source>
        <dbReference type="ARBA" id="ARBA00022692"/>
    </source>
</evidence>
<sequence>MTGGLRRHGVLGGLYLTQGIAYGFAGYVLLPNLAAAGVSLEIQAGVLATGSLPWIFKGLWAPILDRLRGQTALDPRRVAMVAQLLVGASLVILAASGDVVAHTKWLVWAWFVHNAMLAIQDATADTLAIDMLPASERGVGNGVMLGSRMLASEVLAPRLLGVGVVVASLQAALWLEAAIISALAFVPLLAPWDPQARSEQLRAPLLDRLRAAFAPRGVRVACVIAALVFFADVVTSTTSVNLLIQHLAWQPVEIGARLGPPALMFGLGGYALATVLADRIGHARTAAAGSLLLGLTWVSFGLLERAWHDPITIIALVAVQSMATALLYVGVHAALMDQADPRARATQFVIFMGLLNLPRAYGPAAAPGLLAALGYAGLFIAAGGYQLLIAAALPWMRRAEPSTS</sequence>
<feature type="transmembrane region" description="Helical" evidence="6">
    <location>
        <begin position="12"/>
        <end position="30"/>
    </location>
</feature>
<comment type="caution">
    <text evidence="7">The sequence shown here is derived from an EMBL/GenBank/DDBJ whole genome shotgun (WGS) entry which is preliminary data.</text>
</comment>
<keyword evidence="2" id="KW-0813">Transport</keyword>
<feature type="transmembrane region" description="Helical" evidence="6">
    <location>
        <begin position="254"/>
        <end position="273"/>
    </location>
</feature>
<dbReference type="GO" id="GO:0022857">
    <property type="term" value="F:transmembrane transporter activity"/>
    <property type="evidence" value="ECO:0007669"/>
    <property type="project" value="InterPro"/>
</dbReference>
<evidence type="ECO:0000256" key="4">
    <source>
        <dbReference type="ARBA" id="ARBA00022989"/>
    </source>
</evidence>
<protein>
    <submittedName>
        <fullName evidence="7">Muropeptide transporter</fullName>
    </submittedName>
</protein>
<evidence type="ECO:0000256" key="2">
    <source>
        <dbReference type="ARBA" id="ARBA00022448"/>
    </source>
</evidence>
<dbReference type="Proteomes" id="UP000238823">
    <property type="component" value="Unassembled WGS sequence"/>
</dbReference>
<dbReference type="EMBL" id="PVNL01000007">
    <property type="protein sequence ID" value="PRQ09919.1"/>
    <property type="molecule type" value="Genomic_DNA"/>
</dbReference>
<evidence type="ECO:0000313" key="7">
    <source>
        <dbReference type="EMBL" id="PRQ09919.1"/>
    </source>
</evidence>
<evidence type="ECO:0000256" key="1">
    <source>
        <dbReference type="ARBA" id="ARBA00004141"/>
    </source>
</evidence>
<feature type="transmembrane region" description="Helical" evidence="6">
    <location>
        <begin position="313"/>
        <end position="336"/>
    </location>
</feature>
<proteinExistence type="predicted"/>
<organism evidence="7 8">
    <name type="scientific">Enhygromyxa salina</name>
    <dbReference type="NCBI Taxonomy" id="215803"/>
    <lineage>
        <taxon>Bacteria</taxon>
        <taxon>Pseudomonadati</taxon>
        <taxon>Myxococcota</taxon>
        <taxon>Polyangia</taxon>
        <taxon>Nannocystales</taxon>
        <taxon>Nannocystaceae</taxon>
        <taxon>Enhygromyxa</taxon>
    </lineage>
</organism>
<evidence type="ECO:0000256" key="5">
    <source>
        <dbReference type="ARBA" id="ARBA00023136"/>
    </source>
</evidence>
<dbReference type="SUPFAM" id="SSF103473">
    <property type="entry name" value="MFS general substrate transporter"/>
    <property type="match status" value="1"/>
</dbReference>
<evidence type="ECO:0000256" key="6">
    <source>
        <dbReference type="SAM" id="Phobius"/>
    </source>
</evidence>
<feature type="transmembrane region" description="Helical" evidence="6">
    <location>
        <begin position="81"/>
        <end position="101"/>
    </location>
</feature>
<dbReference type="PANTHER" id="PTHR12778:SF10">
    <property type="entry name" value="MAJOR FACILITATOR SUPERFAMILY DOMAIN-CONTAINING PROTEIN 3"/>
    <property type="match status" value="1"/>
</dbReference>
<dbReference type="PANTHER" id="PTHR12778">
    <property type="entry name" value="SOLUTE CARRIER FAMILY 33 ACETYL-COA TRANSPORTER -RELATED"/>
    <property type="match status" value="1"/>
</dbReference>
<evidence type="ECO:0000313" key="8">
    <source>
        <dbReference type="Proteomes" id="UP000238823"/>
    </source>
</evidence>
<dbReference type="Gene3D" id="1.20.1250.20">
    <property type="entry name" value="MFS general substrate transporter like domains"/>
    <property type="match status" value="2"/>
</dbReference>
<dbReference type="AlphaFoldDB" id="A0A2S9YXY1"/>